<dbReference type="OrthoDB" id="2004788at2"/>
<dbReference type="InterPro" id="IPR018929">
    <property type="entry name" value="DUF2510"/>
</dbReference>
<gene>
    <name evidence="4" type="ORF">EF834_12635</name>
</gene>
<protein>
    <submittedName>
        <fullName evidence="4">DUF2510 domain-containing protein</fullName>
    </submittedName>
</protein>
<proteinExistence type="predicted"/>
<feature type="transmembrane region" description="Helical" evidence="2">
    <location>
        <begin position="110"/>
        <end position="133"/>
    </location>
</feature>
<dbReference type="AlphaFoldDB" id="A0A3S3AJZ8"/>
<comment type="caution">
    <text evidence="4">The sequence shown here is derived from an EMBL/GenBank/DDBJ whole genome shotgun (WGS) entry which is preliminary data.</text>
</comment>
<keyword evidence="2" id="KW-0812">Transmembrane</keyword>
<sequence>MESSRPAGWYPDPSGKHDERYWDGTRWTNGTRSRPQQRNTKFFKVYRESPSSNIETALGALALVGIFLLPIVLLLLDVTAGPIACGSVSNGFDTPFANTQLCADAWERRINWMIVSVVAGIGCWILGAFHAFLRRDSTKEKQA</sequence>
<accession>A0A3S3AJZ8</accession>
<feature type="compositionally biased region" description="Polar residues" evidence="1">
    <location>
        <begin position="26"/>
        <end position="35"/>
    </location>
</feature>
<feature type="domain" description="DUF2510" evidence="3">
    <location>
        <begin position="7"/>
        <end position="37"/>
    </location>
</feature>
<name>A0A3S3AJZ8_9NOCA</name>
<evidence type="ECO:0000256" key="2">
    <source>
        <dbReference type="SAM" id="Phobius"/>
    </source>
</evidence>
<keyword evidence="5" id="KW-1185">Reference proteome</keyword>
<dbReference type="Proteomes" id="UP000284333">
    <property type="component" value="Unassembled WGS sequence"/>
</dbReference>
<feature type="compositionally biased region" description="Basic and acidic residues" evidence="1">
    <location>
        <begin position="14"/>
        <end position="23"/>
    </location>
</feature>
<keyword evidence="2" id="KW-0472">Membrane</keyword>
<organism evidence="4 5">
    <name type="scientific">Rhodococcus spongiicola</name>
    <dbReference type="NCBI Taxonomy" id="2487352"/>
    <lineage>
        <taxon>Bacteria</taxon>
        <taxon>Bacillati</taxon>
        <taxon>Actinomycetota</taxon>
        <taxon>Actinomycetes</taxon>
        <taxon>Mycobacteriales</taxon>
        <taxon>Nocardiaceae</taxon>
        <taxon>Rhodococcus</taxon>
    </lineage>
</organism>
<evidence type="ECO:0000313" key="4">
    <source>
        <dbReference type="EMBL" id="RVW02421.1"/>
    </source>
</evidence>
<feature type="transmembrane region" description="Helical" evidence="2">
    <location>
        <begin position="57"/>
        <end position="76"/>
    </location>
</feature>
<dbReference type="RefSeq" id="WP_127947559.1">
    <property type="nucleotide sequence ID" value="NZ_RKLN01000004.1"/>
</dbReference>
<evidence type="ECO:0000259" key="3">
    <source>
        <dbReference type="Pfam" id="PF10708"/>
    </source>
</evidence>
<feature type="region of interest" description="Disordered" evidence="1">
    <location>
        <begin position="1"/>
        <end position="35"/>
    </location>
</feature>
<dbReference type="EMBL" id="RKLN01000004">
    <property type="protein sequence ID" value="RVW02421.1"/>
    <property type="molecule type" value="Genomic_DNA"/>
</dbReference>
<evidence type="ECO:0000256" key="1">
    <source>
        <dbReference type="SAM" id="MobiDB-lite"/>
    </source>
</evidence>
<keyword evidence="2" id="KW-1133">Transmembrane helix</keyword>
<reference evidence="4 5" key="1">
    <citation type="submission" date="2018-11" db="EMBL/GenBank/DDBJ databases">
        <title>Rhodococcus spongicola sp. nov. and Rhodococcus xishaensis sp. nov. from marine sponges.</title>
        <authorList>
            <person name="Li L."/>
            <person name="Lin H.W."/>
        </authorList>
    </citation>
    <scope>NUCLEOTIDE SEQUENCE [LARGE SCALE GENOMIC DNA]</scope>
    <source>
        <strain evidence="4 5">LHW50502</strain>
    </source>
</reference>
<dbReference type="Pfam" id="PF10708">
    <property type="entry name" value="DUF2510"/>
    <property type="match status" value="1"/>
</dbReference>
<evidence type="ECO:0000313" key="5">
    <source>
        <dbReference type="Proteomes" id="UP000284333"/>
    </source>
</evidence>